<accession>A0ABT9HMW9</accession>
<evidence type="ECO:0000313" key="3">
    <source>
        <dbReference type="EMBL" id="MDP4574340.1"/>
    </source>
</evidence>
<feature type="chain" id="PRO_5046313658" evidence="2">
    <location>
        <begin position="23"/>
        <end position="106"/>
    </location>
</feature>
<name>A0ABT9HMW9_9SPHN</name>
<organism evidence="3 4">
    <name type="scientific">Qipengyuania profundimaris</name>
    <dbReference type="NCBI Taxonomy" id="3067652"/>
    <lineage>
        <taxon>Bacteria</taxon>
        <taxon>Pseudomonadati</taxon>
        <taxon>Pseudomonadota</taxon>
        <taxon>Alphaproteobacteria</taxon>
        <taxon>Sphingomonadales</taxon>
        <taxon>Erythrobacteraceae</taxon>
        <taxon>Qipengyuania</taxon>
    </lineage>
</organism>
<keyword evidence="4" id="KW-1185">Reference proteome</keyword>
<dbReference type="Proteomes" id="UP001240639">
    <property type="component" value="Unassembled WGS sequence"/>
</dbReference>
<dbReference type="RefSeq" id="WP_305931762.1">
    <property type="nucleotide sequence ID" value="NZ_JAVAIM010000001.1"/>
</dbReference>
<dbReference type="EMBL" id="JAVAIM010000001">
    <property type="protein sequence ID" value="MDP4574340.1"/>
    <property type="molecule type" value="Genomic_DNA"/>
</dbReference>
<protein>
    <submittedName>
        <fullName evidence="3">Uncharacterized protein</fullName>
    </submittedName>
</protein>
<reference evidence="3 4" key="1">
    <citation type="submission" date="2023-08" db="EMBL/GenBank/DDBJ databases">
        <title>genomic of G39.</title>
        <authorList>
            <person name="Wang Y."/>
        </authorList>
    </citation>
    <scope>NUCLEOTIDE SEQUENCE [LARGE SCALE GENOMIC DNA]</scope>
    <source>
        <strain evidence="3 4">G39</strain>
    </source>
</reference>
<evidence type="ECO:0000313" key="4">
    <source>
        <dbReference type="Proteomes" id="UP001240639"/>
    </source>
</evidence>
<evidence type="ECO:0000256" key="1">
    <source>
        <dbReference type="SAM" id="MobiDB-lite"/>
    </source>
</evidence>
<sequence length="106" mass="10561">MTRGFPLVLACALGLAACGDDAADASAEGDERGARGEVLGGTISDDMIPLDQLQSQSAPQNPDLDSGDGSGSDTSQEPAADAPTESAAEAEAPAAPQESEEDLGEE</sequence>
<feature type="compositionally biased region" description="Low complexity" evidence="1">
    <location>
        <begin position="71"/>
        <end position="97"/>
    </location>
</feature>
<proteinExistence type="predicted"/>
<gene>
    <name evidence="3" type="ORF">Q9K02_04210</name>
</gene>
<feature type="region of interest" description="Disordered" evidence="1">
    <location>
        <begin position="21"/>
        <end position="106"/>
    </location>
</feature>
<comment type="caution">
    <text evidence="3">The sequence shown here is derived from an EMBL/GenBank/DDBJ whole genome shotgun (WGS) entry which is preliminary data.</text>
</comment>
<keyword evidence="2" id="KW-0732">Signal</keyword>
<evidence type="ECO:0000256" key="2">
    <source>
        <dbReference type="SAM" id="SignalP"/>
    </source>
</evidence>
<feature type="signal peptide" evidence="2">
    <location>
        <begin position="1"/>
        <end position="22"/>
    </location>
</feature>
<dbReference type="PROSITE" id="PS51257">
    <property type="entry name" value="PROKAR_LIPOPROTEIN"/>
    <property type="match status" value="1"/>
</dbReference>